<proteinExistence type="predicted"/>
<sequence>MCSSYGGGLVWIKFASMYQRYAALFVCWLRLESADGLLCMLSKGVGAAGCYSYGVWHTVFRMHSLGVCFELLCWWLFQGVYRCLICLYAESSQDCRAVGCAKCT</sequence>
<comment type="caution">
    <text evidence="1">The sequence shown here is derived from an EMBL/GenBank/DDBJ whole genome shotgun (WGS) entry which is preliminary data.</text>
</comment>
<gene>
    <name evidence="1" type="ORF">LOK49_LG09G02850</name>
</gene>
<protein>
    <submittedName>
        <fullName evidence="1">Uncharacterized protein</fullName>
    </submittedName>
</protein>
<keyword evidence="2" id="KW-1185">Reference proteome</keyword>
<dbReference type="EMBL" id="CM045765">
    <property type="protein sequence ID" value="KAI8001891.1"/>
    <property type="molecule type" value="Genomic_DNA"/>
</dbReference>
<name>A0ACC0GL37_9ERIC</name>
<organism evidence="1 2">
    <name type="scientific">Camellia lanceoleosa</name>
    <dbReference type="NCBI Taxonomy" id="1840588"/>
    <lineage>
        <taxon>Eukaryota</taxon>
        <taxon>Viridiplantae</taxon>
        <taxon>Streptophyta</taxon>
        <taxon>Embryophyta</taxon>
        <taxon>Tracheophyta</taxon>
        <taxon>Spermatophyta</taxon>
        <taxon>Magnoliopsida</taxon>
        <taxon>eudicotyledons</taxon>
        <taxon>Gunneridae</taxon>
        <taxon>Pentapetalae</taxon>
        <taxon>asterids</taxon>
        <taxon>Ericales</taxon>
        <taxon>Theaceae</taxon>
        <taxon>Camellia</taxon>
    </lineage>
</organism>
<evidence type="ECO:0000313" key="1">
    <source>
        <dbReference type="EMBL" id="KAI8001891.1"/>
    </source>
</evidence>
<evidence type="ECO:0000313" key="2">
    <source>
        <dbReference type="Proteomes" id="UP001060215"/>
    </source>
</evidence>
<reference evidence="1 2" key="1">
    <citation type="journal article" date="2022" name="Plant J.">
        <title>Chromosome-level genome of Camellia lanceoleosa provides a valuable resource for understanding genome evolution and self-incompatibility.</title>
        <authorList>
            <person name="Gong W."/>
            <person name="Xiao S."/>
            <person name="Wang L."/>
            <person name="Liao Z."/>
            <person name="Chang Y."/>
            <person name="Mo W."/>
            <person name="Hu G."/>
            <person name="Li W."/>
            <person name="Zhao G."/>
            <person name="Zhu H."/>
            <person name="Hu X."/>
            <person name="Ji K."/>
            <person name="Xiang X."/>
            <person name="Song Q."/>
            <person name="Yuan D."/>
            <person name="Jin S."/>
            <person name="Zhang L."/>
        </authorList>
    </citation>
    <scope>NUCLEOTIDE SEQUENCE [LARGE SCALE GENOMIC DNA]</scope>
    <source>
        <strain evidence="1">SQ_2022a</strain>
    </source>
</reference>
<dbReference type="Proteomes" id="UP001060215">
    <property type="component" value="Chromosome 8"/>
</dbReference>
<accession>A0ACC0GL37</accession>